<evidence type="ECO:0000313" key="4">
    <source>
        <dbReference type="Proteomes" id="UP001432000"/>
    </source>
</evidence>
<sequence>MRPIAAPDAFAAEFVLDARQRAAVDVLTSPDRRGVYLWGPVGRGKTWLLDRYMSGVDTEAKKRVHFHSFFRDLHASYFRHGFSLEKALDELLGTIELLCFDEFHVHDIGDARLIARMLESLFTRKIALVTTSNYPPDGLLPNPLFHDAFVPTIELLKKRMQVVLVDGPTDYRTIAGARTHFAAGTWSVAERGGDGITFAELCDAPKSTGDYLTMIENRRVLTITDIPQLKDASRDAVQRFSNLVDVLYDGDIRTEFHSPTPLDAFADGCVGLDIDRIVSRLDQLRRSNRGSDSAESA</sequence>
<dbReference type="Pfam" id="PF03969">
    <property type="entry name" value="AFG1_ATPase"/>
    <property type="match status" value="2"/>
</dbReference>
<evidence type="ECO:0000256" key="2">
    <source>
        <dbReference type="ARBA" id="ARBA00022840"/>
    </source>
</evidence>
<dbReference type="Gene3D" id="3.40.50.300">
    <property type="entry name" value="P-loop containing nucleotide triphosphate hydrolases"/>
    <property type="match status" value="1"/>
</dbReference>
<dbReference type="RefSeq" id="WP_338888144.1">
    <property type="nucleotide sequence ID" value="NZ_CP147846.1"/>
</dbReference>
<dbReference type="PANTHER" id="PTHR12169">
    <property type="entry name" value="ATPASE N2B"/>
    <property type="match status" value="1"/>
</dbReference>
<dbReference type="InterPro" id="IPR027417">
    <property type="entry name" value="P-loop_NTPase"/>
</dbReference>
<reference evidence="3 4" key="1">
    <citation type="submission" date="2024-03" db="EMBL/GenBank/DDBJ databases">
        <title>Natural products discovery in diverse microorganisms through a two-stage MS feature dereplication strategy.</title>
        <authorList>
            <person name="Zhang R."/>
        </authorList>
    </citation>
    <scope>NUCLEOTIDE SEQUENCE [LARGE SCALE GENOMIC DNA]</scope>
    <source>
        <strain evidence="3 4">18930</strain>
    </source>
</reference>
<organism evidence="3 4">
    <name type="scientific">Rhodococcus sovatensis</name>
    <dbReference type="NCBI Taxonomy" id="1805840"/>
    <lineage>
        <taxon>Bacteria</taxon>
        <taxon>Bacillati</taxon>
        <taxon>Actinomycetota</taxon>
        <taxon>Actinomycetes</taxon>
        <taxon>Mycobacteriales</taxon>
        <taxon>Nocardiaceae</taxon>
        <taxon>Rhodococcus</taxon>
    </lineage>
</organism>
<dbReference type="InterPro" id="IPR005654">
    <property type="entry name" value="ATPase_AFG1-like"/>
</dbReference>
<dbReference type="EMBL" id="CP147846">
    <property type="protein sequence ID" value="WXG68138.1"/>
    <property type="molecule type" value="Genomic_DNA"/>
</dbReference>
<keyword evidence="2" id="KW-0067">ATP-binding</keyword>
<dbReference type="Proteomes" id="UP001432000">
    <property type="component" value="Chromosome"/>
</dbReference>
<name>A0ABZ2PLV7_9NOCA</name>
<dbReference type="GO" id="GO:0051301">
    <property type="term" value="P:cell division"/>
    <property type="evidence" value="ECO:0007669"/>
    <property type="project" value="UniProtKB-KW"/>
</dbReference>
<keyword evidence="1" id="KW-0547">Nucleotide-binding</keyword>
<evidence type="ECO:0000313" key="3">
    <source>
        <dbReference type="EMBL" id="WXG68138.1"/>
    </source>
</evidence>
<keyword evidence="4" id="KW-1185">Reference proteome</keyword>
<evidence type="ECO:0000256" key="1">
    <source>
        <dbReference type="ARBA" id="ARBA00022741"/>
    </source>
</evidence>
<proteinExistence type="predicted"/>
<dbReference type="SUPFAM" id="SSF52540">
    <property type="entry name" value="P-loop containing nucleoside triphosphate hydrolases"/>
    <property type="match status" value="1"/>
</dbReference>
<dbReference type="PANTHER" id="PTHR12169:SF6">
    <property type="entry name" value="AFG1-LIKE ATPASE"/>
    <property type="match status" value="1"/>
</dbReference>
<dbReference type="NCBIfam" id="NF040713">
    <property type="entry name" value="ZapE"/>
    <property type="match status" value="1"/>
</dbReference>
<keyword evidence="3" id="KW-0131">Cell cycle</keyword>
<gene>
    <name evidence="3" type="primary">zapE</name>
    <name evidence="3" type="ORF">WDS16_23500</name>
</gene>
<accession>A0ABZ2PLV7</accession>
<protein>
    <submittedName>
        <fullName evidence="3">Cell division protein ZapE</fullName>
    </submittedName>
</protein>
<keyword evidence="3" id="KW-0132">Cell division</keyword>